<evidence type="ECO:0000313" key="2">
    <source>
        <dbReference type="Proteomes" id="UP000789831"/>
    </source>
</evidence>
<dbReference type="EMBL" id="CAJVPL010001770">
    <property type="protein sequence ID" value="CAG8586844.1"/>
    <property type="molecule type" value="Genomic_DNA"/>
</dbReference>
<reference evidence="1" key="1">
    <citation type="submission" date="2021-06" db="EMBL/GenBank/DDBJ databases">
        <authorList>
            <person name="Kallberg Y."/>
            <person name="Tangrot J."/>
            <person name="Rosling A."/>
        </authorList>
    </citation>
    <scope>NUCLEOTIDE SEQUENCE</scope>
    <source>
        <strain evidence="1">MT106</strain>
    </source>
</reference>
<name>A0A9N9G7H8_9GLOM</name>
<accession>A0A9N9G7H8</accession>
<sequence length="83" mass="9026">ITFITIPLGASIQNRARDSRRQINGVGIGIVLAQSVEVEVKKGIVEIDDLILEARVKAAVGDVCDNFINLLDLIAYSYLDILS</sequence>
<evidence type="ECO:0000313" key="1">
    <source>
        <dbReference type="EMBL" id="CAG8586844.1"/>
    </source>
</evidence>
<comment type="caution">
    <text evidence="1">The sequence shown here is derived from an EMBL/GenBank/DDBJ whole genome shotgun (WGS) entry which is preliminary data.</text>
</comment>
<dbReference type="Proteomes" id="UP000789831">
    <property type="component" value="Unassembled WGS sequence"/>
</dbReference>
<feature type="non-terminal residue" evidence="1">
    <location>
        <position position="83"/>
    </location>
</feature>
<dbReference type="AlphaFoldDB" id="A0A9N9G7H8"/>
<organism evidence="1 2">
    <name type="scientific">Ambispora gerdemannii</name>
    <dbReference type="NCBI Taxonomy" id="144530"/>
    <lineage>
        <taxon>Eukaryota</taxon>
        <taxon>Fungi</taxon>
        <taxon>Fungi incertae sedis</taxon>
        <taxon>Mucoromycota</taxon>
        <taxon>Glomeromycotina</taxon>
        <taxon>Glomeromycetes</taxon>
        <taxon>Archaeosporales</taxon>
        <taxon>Ambisporaceae</taxon>
        <taxon>Ambispora</taxon>
    </lineage>
</organism>
<protein>
    <submittedName>
        <fullName evidence="1">9155_t:CDS:1</fullName>
    </submittedName>
</protein>
<gene>
    <name evidence="1" type="ORF">AGERDE_LOCUS8410</name>
</gene>
<keyword evidence="2" id="KW-1185">Reference proteome</keyword>
<proteinExistence type="predicted"/>